<keyword evidence="7" id="KW-0732">Signal</keyword>
<dbReference type="GO" id="GO:0002229">
    <property type="term" value="P:defense response to oomycetes"/>
    <property type="evidence" value="ECO:0007669"/>
    <property type="project" value="UniProtKB-ARBA"/>
</dbReference>
<dbReference type="InterPro" id="IPR000719">
    <property type="entry name" value="Prot_kinase_dom"/>
</dbReference>
<dbReference type="SUPFAM" id="SSF56112">
    <property type="entry name" value="Protein kinase-like (PK-like)"/>
    <property type="match status" value="1"/>
</dbReference>
<keyword evidence="13 17" id="KW-0472">Membrane</keyword>
<dbReference type="GO" id="GO:0004672">
    <property type="term" value="F:protein kinase activity"/>
    <property type="evidence" value="ECO:0007669"/>
    <property type="project" value="InterPro"/>
</dbReference>
<dbReference type="InterPro" id="IPR013320">
    <property type="entry name" value="ConA-like_dom_sf"/>
</dbReference>
<keyword evidence="6 17" id="KW-0812">Transmembrane</keyword>
<keyword evidence="11 16" id="KW-0067">ATP-binding</keyword>
<evidence type="ECO:0000256" key="9">
    <source>
        <dbReference type="ARBA" id="ARBA00022741"/>
    </source>
</evidence>
<dbReference type="Gene3D" id="3.30.200.20">
    <property type="entry name" value="Phosphorylase Kinase, domain 1"/>
    <property type="match status" value="1"/>
</dbReference>
<keyword evidence="10" id="KW-0418">Kinase</keyword>
<evidence type="ECO:0000256" key="5">
    <source>
        <dbReference type="ARBA" id="ARBA00022679"/>
    </source>
</evidence>
<evidence type="ECO:0000256" key="13">
    <source>
        <dbReference type="ARBA" id="ARBA00023136"/>
    </source>
</evidence>
<dbReference type="GO" id="GO:0005886">
    <property type="term" value="C:plasma membrane"/>
    <property type="evidence" value="ECO:0007669"/>
    <property type="project" value="UniProtKB-SubCell"/>
</dbReference>
<dbReference type="FunFam" id="3.30.200.20:FF:000168">
    <property type="entry name" value="L-type lectin-domain containing receptor kinase IX.1"/>
    <property type="match status" value="1"/>
</dbReference>
<dbReference type="CDD" id="cd14066">
    <property type="entry name" value="STKc_IRAK"/>
    <property type="match status" value="1"/>
</dbReference>
<comment type="similarity">
    <text evidence="3">In the C-terminal section; belongs to the protein kinase superfamily. Ser/Thr protein kinase family.</text>
</comment>
<proteinExistence type="inferred from homology"/>
<gene>
    <name evidence="19" type="ORF">M8C21_009801</name>
</gene>
<evidence type="ECO:0000256" key="8">
    <source>
        <dbReference type="ARBA" id="ARBA00022734"/>
    </source>
</evidence>
<comment type="caution">
    <text evidence="19">The sequence shown here is derived from an EMBL/GenBank/DDBJ whole genome shotgun (WGS) entry which is preliminary data.</text>
</comment>
<dbReference type="PROSITE" id="PS50011">
    <property type="entry name" value="PROTEIN_KINASE_DOM"/>
    <property type="match status" value="1"/>
</dbReference>
<evidence type="ECO:0000256" key="1">
    <source>
        <dbReference type="ARBA" id="ARBA00004251"/>
    </source>
</evidence>
<dbReference type="GO" id="GO:0005524">
    <property type="term" value="F:ATP binding"/>
    <property type="evidence" value="ECO:0007669"/>
    <property type="project" value="UniProtKB-UniRule"/>
</dbReference>
<dbReference type="AlphaFoldDB" id="A0AAD5DE39"/>
<dbReference type="Proteomes" id="UP001206925">
    <property type="component" value="Unassembled WGS sequence"/>
</dbReference>
<evidence type="ECO:0000256" key="6">
    <source>
        <dbReference type="ARBA" id="ARBA00022692"/>
    </source>
</evidence>
<evidence type="ECO:0000256" key="12">
    <source>
        <dbReference type="ARBA" id="ARBA00022989"/>
    </source>
</evidence>
<evidence type="ECO:0000256" key="3">
    <source>
        <dbReference type="ARBA" id="ARBA00010217"/>
    </source>
</evidence>
<name>A0AAD5DE39_AMBAR</name>
<evidence type="ECO:0000256" key="10">
    <source>
        <dbReference type="ARBA" id="ARBA00022777"/>
    </source>
</evidence>
<dbReference type="Pfam" id="PF00139">
    <property type="entry name" value="Lectin_legB"/>
    <property type="match status" value="1"/>
</dbReference>
<keyword evidence="5" id="KW-0808">Transferase</keyword>
<dbReference type="InterPro" id="IPR050528">
    <property type="entry name" value="L-type_Lectin-RKs"/>
</dbReference>
<evidence type="ECO:0000259" key="18">
    <source>
        <dbReference type="PROSITE" id="PS50011"/>
    </source>
</evidence>
<reference evidence="19" key="1">
    <citation type="submission" date="2022-06" db="EMBL/GenBank/DDBJ databases">
        <title>Uncovering the hologenomic basis of an extraordinary plant invasion.</title>
        <authorList>
            <person name="Bieker V.C."/>
            <person name="Martin M.D."/>
            <person name="Gilbert T."/>
            <person name="Hodgins K."/>
            <person name="Battlay P."/>
            <person name="Petersen B."/>
            <person name="Wilson J."/>
        </authorList>
    </citation>
    <scope>NUCLEOTIDE SEQUENCE</scope>
    <source>
        <strain evidence="19">AA19_3_7</strain>
        <tissue evidence="19">Leaf</tissue>
    </source>
</reference>
<evidence type="ECO:0000256" key="16">
    <source>
        <dbReference type="PROSITE-ProRule" id="PRU10141"/>
    </source>
</evidence>
<evidence type="ECO:0000256" key="4">
    <source>
        <dbReference type="ARBA" id="ARBA00022475"/>
    </source>
</evidence>
<dbReference type="InterPro" id="IPR017441">
    <property type="entry name" value="Protein_kinase_ATP_BS"/>
</dbReference>
<feature type="domain" description="Protein kinase" evidence="18">
    <location>
        <begin position="306"/>
        <end position="578"/>
    </location>
</feature>
<organism evidence="19 20">
    <name type="scientific">Ambrosia artemisiifolia</name>
    <name type="common">Common ragweed</name>
    <dbReference type="NCBI Taxonomy" id="4212"/>
    <lineage>
        <taxon>Eukaryota</taxon>
        <taxon>Viridiplantae</taxon>
        <taxon>Streptophyta</taxon>
        <taxon>Embryophyta</taxon>
        <taxon>Tracheophyta</taxon>
        <taxon>Spermatophyta</taxon>
        <taxon>Magnoliopsida</taxon>
        <taxon>eudicotyledons</taxon>
        <taxon>Gunneridae</taxon>
        <taxon>Pentapetalae</taxon>
        <taxon>asterids</taxon>
        <taxon>campanulids</taxon>
        <taxon>Asterales</taxon>
        <taxon>Asteraceae</taxon>
        <taxon>Asteroideae</taxon>
        <taxon>Heliantheae alliance</taxon>
        <taxon>Heliantheae</taxon>
        <taxon>Ambrosia</taxon>
    </lineage>
</organism>
<dbReference type="PROSITE" id="PS00107">
    <property type="entry name" value="PROTEIN_KINASE_ATP"/>
    <property type="match status" value="1"/>
</dbReference>
<dbReference type="EMBL" id="JAMZMK010000570">
    <property type="protein sequence ID" value="KAI7756125.1"/>
    <property type="molecule type" value="Genomic_DNA"/>
</dbReference>
<dbReference type="Gene3D" id="1.10.510.10">
    <property type="entry name" value="Transferase(Phosphotransferase) domain 1"/>
    <property type="match status" value="1"/>
</dbReference>
<keyword evidence="14" id="KW-0675">Receptor</keyword>
<keyword evidence="12 17" id="KW-1133">Transmembrane helix</keyword>
<dbReference type="PROSITE" id="PS00108">
    <property type="entry name" value="PROTEIN_KINASE_ST"/>
    <property type="match status" value="1"/>
</dbReference>
<dbReference type="Gene3D" id="2.60.120.200">
    <property type="match status" value="1"/>
</dbReference>
<evidence type="ECO:0000256" key="17">
    <source>
        <dbReference type="SAM" id="Phobius"/>
    </source>
</evidence>
<dbReference type="InterPro" id="IPR000985">
    <property type="entry name" value="Lectin_LegA_CS"/>
</dbReference>
<protein>
    <recommendedName>
        <fullName evidence="18">Protein kinase domain-containing protein</fullName>
    </recommendedName>
</protein>
<comment type="similarity">
    <text evidence="2">In the N-terminal section; belongs to the leguminous lectin family.</text>
</comment>
<dbReference type="PANTHER" id="PTHR27007">
    <property type="match status" value="1"/>
</dbReference>
<dbReference type="InterPro" id="IPR008271">
    <property type="entry name" value="Ser/Thr_kinase_AS"/>
</dbReference>
<dbReference type="PROSITE" id="PS00308">
    <property type="entry name" value="LECTIN_LEGUME_ALPHA"/>
    <property type="match status" value="1"/>
</dbReference>
<keyword evidence="4" id="KW-1003">Cell membrane</keyword>
<dbReference type="Pfam" id="PF00069">
    <property type="entry name" value="Pkinase"/>
    <property type="match status" value="1"/>
</dbReference>
<feature type="transmembrane region" description="Helical" evidence="17">
    <location>
        <begin position="7"/>
        <end position="28"/>
    </location>
</feature>
<dbReference type="SUPFAM" id="SSF49899">
    <property type="entry name" value="Concanavalin A-like lectins/glucanases"/>
    <property type="match status" value="1"/>
</dbReference>
<keyword evidence="15" id="KW-0325">Glycoprotein</keyword>
<evidence type="ECO:0000256" key="11">
    <source>
        <dbReference type="ARBA" id="ARBA00022840"/>
    </source>
</evidence>
<dbReference type="GO" id="GO:0030246">
    <property type="term" value="F:carbohydrate binding"/>
    <property type="evidence" value="ECO:0007669"/>
    <property type="project" value="UniProtKB-KW"/>
</dbReference>
<keyword evidence="9 16" id="KW-0547">Nucleotide-binding</keyword>
<evidence type="ECO:0000256" key="2">
    <source>
        <dbReference type="ARBA" id="ARBA00008536"/>
    </source>
</evidence>
<keyword evidence="8" id="KW-0430">Lectin</keyword>
<keyword evidence="20" id="KW-1185">Reference proteome</keyword>
<evidence type="ECO:0000313" key="19">
    <source>
        <dbReference type="EMBL" id="KAI7756125.1"/>
    </source>
</evidence>
<evidence type="ECO:0000256" key="7">
    <source>
        <dbReference type="ARBA" id="ARBA00022729"/>
    </source>
</evidence>
<sequence length="627" mass="70471">MTYSRPYLIISFFVNLIPYAASVMTFSWENESTASYIYKDEIQLTPVQTSTGPLLLGKPGRMTYIRPDHLWDCQSGDLTSFFTNFTTGNGGLTFFVAQNNSVITGGGKAMGLPVNIISKKTVSPFVALNHSRDHVCISINSVGYQKPSRIVSSGGLCTAWIIYGSVSKNHIVSYTGFLNRSAVQYDMHVYTINLRNVLPEWVSFGFSTVTGLPYNHRYTGNPWSSNSLDLTADGTSKVELIVGVCVAIVFLVVLFIVALWRWKWKKLSEDEVEQHGFYIVLNKDFEMGIGPKRFSYHKLAQSTGNFAENEKLGEGGFGGVYKGFLKDSNTHVAVKRVSRSSKQGVKEYASEVKIISQLRHKNLVKLLGWCHENRELLLVYEFLENGSLDLHLFKKKSLLTWDTRYKIAIGLSSALMYLHEEVEQCVLHRDIKSSNVMLDSNFNPKLGDFGLAKLVEHEKGSKTTVLAGTWGYMAPECVVTGKVSKASDVYSFGVVALEIASGRRTVVYTAEESQVRLVEWVWELYGTRTILEAVDPHLGSDFNAEEMKRLMIVGLWCAHPDPEQRPSMRQLIQVLKFESSIPNLPPEMPMATYPAPHTSLFYGLTTMVQNQLSKLYNFMLTFEHITC</sequence>
<feature type="transmembrane region" description="Helical" evidence="17">
    <location>
        <begin position="240"/>
        <end position="260"/>
    </location>
</feature>
<evidence type="ECO:0000256" key="14">
    <source>
        <dbReference type="ARBA" id="ARBA00023170"/>
    </source>
</evidence>
<comment type="subcellular location">
    <subcellularLocation>
        <location evidence="1">Cell membrane</location>
        <topology evidence="1">Single-pass type I membrane protein</topology>
    </subcellularLocation>
</comment>
<accession>A0AAD5DE39</accession>
<dbReference type="InterPro" id="IPR001220">
    <property type="entry name" value="Legume_lectin_dom"/>
</dbReference>
<dbReference type="FunFam" id="1.10.510.10:FF:000240">
    <property type="entry name" value="Lectin-domain containing receptor kinase A4.3"/>
    <property type="match status" value="1"/>
</dbReference>
<evidence type="ECO:0000313" key="20">
    <source>
        <dbReference type="Proteomes" id="UP001206925"/>
    </source>
</evidence>
<dbReference type="InterPro" id="IPR011009">
    <property type="entry name" value="Kinase-like_dom_sf"/>
</dbReference>
<evidence type="ECO:0000256" key="15">
    <source>
        <dbReference type="ARBA" id="ARBA00023180"/>
    </source>
</evidence>
<feature type="binding site" evidence="16">
    <location>
        <position position="335"/>
    </location>
    <ligand>
        <name>ATP</name>
        <dbReference type="ChEBI" id="CHEBI:30616"/>
    </ligand>
</feature>
<dbReference type="SMART" id="SM00220">
    <property type="entry name" value="S_TKc"/>
    <property type="match status" value="1"/>
</dbReference>